<dbReference type="AlphaFoldDB" id="A0AAW2XMY0"/>
<reference evidence="1" key="1">
    <citation type="submission" date="2020-06" db="EMBL/GenBank/DDBJ databases">
        <authorList>
            <person name="Li T."/>
            <person name="Hu X."/>
            <person name="Zhang T."/>
            <person name="Song X."/>
            <person name="Zhang H."/>
            <person name="Dai N."/>
            <person name="Sheng W."/>
            <person name="Hou X."/>
            <person name="Wei L."/>
        </authorList>
    </citation>
    <scope>NUCLEOTIDE SEQUENCE</scope>
    <source>
        <strain evidence="1">KEN1</strain>
        <tissue evidence="1">Leaf</tissue>
    </source>
</reference>
<reference evidence="1" key="2">
    <citation type="journal article" date="2024" name="Plant">
        <title>Genomic evolution and insights into agronomic trait innovations of Sesamum species.</title>
        <authorList>
            <person name="Miao H."/>
            <person name="Wang L."/>
            <person name="Qu L."/>
            <person name="Liu H."/>
            <person name="Sun Y."/>
            <person name="Le M."/>
            <person name="Wang Q."/>
            <person name="Wei S."/>
            <person name="Zheng Y."/>
            <person name="Lin W."/>
            <person name="Duan Y."/>
            <person name="Cao H."/>
            <person name="Xiong S."/>
            <person name="Wang X."/>
            <person name="Wei L."/>
            <person name="Li C."/>
            <person name="Ma Q."/>
            <person name="Ju M."/>
            <person name="Zhao R."/>
            <person name="Li G."/>
            <person name="Mu C."/>
            <person name="Tian Q."/>
            <person name="Mei H."/>
            <person name="Zhang T."/>
            <person name="Gao T."/>
            <person name="Zhang H."/>
        </authorList>
    </citation>
    <scope>NUCLEOTIDE SEQUENCE</scope>
    <source>
        <strain evidence="1">KEN1</strain>
    </source>
</reference>
<protein>
    <submittedName>
        <fullName evidence="1">Uncharacterized protein</fullName>
    </submittedName>
</protein>
<comment type="caution">
    <text evidence="1">The sequence shown here is derived from an EMBL/GenBank/DDBJ whole genome shotgun (WGS) entry which is preliminary data.</text>
</comment>
<organism evidence="1">
    <name type="scientific">Sesamum latifolium</name>
    <dbReference type="NCBI Taxonomy" id="2727402"/>
    <lineage>
        <taxon>Eukaryota</taxon>
        <taxon>Viridiplantae</taxon>
        <taxon>Streptophyta</taxon>
        <taxon>Embryophyta</taxon>
        <taxon>Tracheophyta</taxon>
        <taxon>Spermatophyta</taxon>
        <taxon>Magnoliopsida</taxon>
        <taxon>eudicotyledons</taxon>
        <taxon>Gunneridae</taxon>
        <taxon>Pentapetalae</taxon>
        <taxon>asterids</taxon>
        <taxon>lamiids</taxon>
        <taxon>Lamiales</taxon>
        <taxon>Pedaliaceae</taxon>
        <taxon>Sesamum</taxon>
    </lineage>
</organism>
<name>A0AAW2XMY0_9LAMI</name>
<gene>
    <name evidence="1" type="ORF">Slati_0890100</name>
</gene>
<evidence type="ECO:0000313" key="1">
    <source>
        <dbReference type="EMBL" id="KAL0455509.1"/>
    </source>
</evidence>
<sequence>MPPGGQTEDAVSMAKSGMEHGHFLGSSEVARATCGEYGISGSFGFTCVPTLGGTKPSGFSATVPQFLFARDFRGRGCSSTH</sequence>
<proteinExistence type="predicted"/>
<dbReference type="EMBL" id="JACGWN010000003">
    <property type="protein sequence ID" value="KAL0455509.1"/>
    <property type="molecule type" value="Genomic_DNA"/>
</dbReference>
<accession>A0AAW2XMY0</accession>